<proteinExistence type="predicted"/>
<sequence>MHNFTFPFNTKIITMEKIKLMCSYGGRIHHRPHDLQLSYFGGHTKILTVNRNINFSNLLSKLQDLADCNFQIQIKYKLPCGQHLEPLISVFDDDDVDHMMFEYDLLRRVSVTPARFRLFLFFPATAKPMAAAAWSLNPDFLFGFDKEYSPVEPLEICENPDVVPGNVIIGDEAPNYNSINSYVYPMSLGYRLHTLHSHTMNEPKYAYPYPPPQGGGGYYQGPPVMAPPQYQYAAAPPPRREPGFLEGCLAALCCCCLLDECCCDPTIIFY</sequence>
<reference evidence="1 2" key="2">
    <citation type="journal article" date="2022" name="Mol. Ecol. Resour.">
        <title>The genomes of chicory, endive, great burdock and yacon provide insights into Asteraceae paleo-polyploidization history and plant inulin production.</title>
        <authorList>
            <person name="Fan W."/>
            <person name="Wang S."/>
            <person name="Wang H."/>
            <person name="Wang A."/>
            <person name="Jiang F."/>
            <person name="Liu H."/>
            <person name="Zhao H."/>
            <person name="Xu D."/>
            <person name="Zhang Y."/>
        </authorList>
    </citation>
    <scope>NUCLEOTIDE SEQUENCE [LARGE SCALE GENOMIC DNA]</scope>
    <source>
        <strain evidence="2">cv. Niubang</strain>
    </source>
</reference>
<evidence type="ECO:0000313" key="2">
    <source>
        <dbReference type="Proteomes" id="UP001055879"/>
    </source>
</evidence>
<protein>
    <submittedName>
        <fullName evidence="1">Uncharacterized protein</fullName>
    </submittedName>
</protein>
<keyword evidence="2" id="KW-1185">Reference proteome</keyword>
<accession>A0ACB8XJ47</accession>
<evidence type="ECO:0000313" key="1">
    <source>
        <dbReference type="EMBL" id="KAI3665605.1"/>
    </source>
</evidence>
<organism evidence="1 2">
    <name type="scientific">Arctium lappa</name>
    <name type="common">Greater burdock</name>
    <name type="synonym">Lappa major</name>
    <dbReference type="NCBI Taxonomy" id="4217"/>
    <lineage>
        <taxon>Eukaryota</taxon>
        <taxon>Viridiplantae</taxon>
        <taxon>Streptophyta</taxon>
        <taxon>Embryophyta</taxon>
        <taxon>Tracheophyta</taxon>
        <taxon>Spermatophyta</taxon>
        <taxon>Magnoliopsida</taxon>
        <taxon>eudicotyledons</taxon>
        <taxon>Gunneridae</taxon>
        <taxon>Pentapetalae</taxon>
        <taxon>asterids</taxon>
        <taxon>campanulids</taxon>
        <taxon>Asterales</taxon>
        <taxon>Asteraceae</taxon>
        <taxon>Carduoideae</taxon>
        <taxon>Cardueae</taxon>
        <taxon>Arctiinae</taxon>
        <taxon>Arctium</taxon>
    </lineage>
</organism>
<comment type="caution">
    <text evidence="1">The sequence shown here is derived from an EMBL/GenBank/DDBJ whole genome shotgun (WGS) entry which is preliminary data.</text>
</comment>
<dbReference type="EMBL" id="CM042064">
    <property type="protein sequence ID" value="KAI3665605.1"/>
    <property type="molecule type" value="Genomic_DNA"/>
</dbReference>
<dbReference type="Proteomes" id="UP001055879">
    <property type="component" value="Linkage Group LG18"/>
</dbReference>
<gene>
    <name evidence="1" type="ORF">L6452_44234</name>
</gene>
<name>A0ACB8XJ47_ARCLA</name>
<reference evidence="2" key="1">
    <citation type="journal article" date="2022" name="Mol. Ecol. Resour.">
        <title>The genomes of chicory, endive, great burdock and yacon provide insights into Asteraceae palaeo-polyploidization history and plant inulin production.</title>
        <authorList>
            <person name="Fan W."/>
            <person name="Wang S."/>
            <person name="Wang H."/>
            <person name="Wang A."/>
            <person name="Jiang F."/>
            <person name="Liu H."/>
            <person name="Zhao H."/>
            <person name="Xu D."/>
            <person name="Zhang Y."/>
        </authorList>
    </citation>
    <scope>NUCLEOTIDE SEQUENCE [LARGE SCALE GENOMIC DNA]</scope>
    <source>
        <strain evidence="2">cv. Niubang</strain>
    </source>
</reference>